<sequence>MSITNIDAYVEESSSLVPLLEPTYPSQTLSASPHVYTITQTDYVYSTITIPTQESEPQPTVSDIIDPIITPIDEDGWEQHALPFLPAILAFAVIGLLALTGCLIYSAYRTSQVCQTKYNQHQRHQLNSKLEIDKTERKFTSPASVTLSNIIPKLAIPSPKYPITNQDEEMYGHYHPHQHEPIRFDKSDMKYVVNNQQSTRSSYTRRPSLPLSLLAKILPSKFAIGSKSNPAQPSRHKSLPIIFASTGSSIDNLNVPISSTFVPIDKASLTLVPRSEIWLDPHRRRGVDELDIWERKYSSATQTENQTIVDFEAQSNPPMWRFPSQEAYPDSPESFERRLSMPLESHVAIQNSIPSHFREPQAVSYHNSSEPSSLCVTTVNQKANDTDSGEEENSHHFEEFPIVVKLPKSQKKEQQGQAAWEIQMAREALQASRLANSSSQWLNCSRSQSL</sequence>
<keyword evidence="1" id="KW-0472">Membrane</keyword>
<name>A0A1C7NH44_9FUNG</name>
<dbReference type="InParanoid" id="A0A1C7NH44"/>
<dbReference type="Proteomes" id="UP000093000">
    <property type="component" value="Unassembled WGS sequence"/>
</dbReference>
<gene>
    <name evidence="2" type="ORF">A0J61_03886</name>
</gene>
<feature type="transmembrane region" description="Helical" evidence="1">
    <location>
        <begin position="84"/>
        <end position="108"/>
    </location>
</feature>
<dbReference type="EMBL" id="LUGH01000177">
    <property type="protein sequence ID" value="OBZ88069.1"/>
    <property type="molecule type" value="Genomic_DNA"/>
</dbReference>
<protein>
    <submittedName>
        <fullName evidence="2">Uncharacterized protein</fullName>
    </submittedName>
</protein>
<keyword evidence="1" id="KW-1133">Transmembrane helix</keyword>
<evidence type="ECO:0000313" key="3">
    <source>
        <dbReference type="Proteomes" id="UP000093000"/>
    </source>
</evidence>
<evidence type="ECO:0000256" key="1">
    <source>
        <dbReference type="SAM" id="Phobius"/>
    </source>
</evidence>
<comment type="caution">
    <text evidence="2">The sequence shown here is derived from an EMBL/GenBank/DDBJ whole genome shotgun (WGS) entry which is preliminary data.</text>
</comment>
<keyword evidence="3" id="KW-1185">Reference proteome</keyword>
<keyword evidence="1" id="KW-0812">Transmembrane</keyword>
<dbReference type="AlphaFoldDB" id="A0A1C7NH44"/>
<accession>A0A1C7NH44</accession>
<reference evidence="2 3" key="1">
    <citation type="submission" date="2016-03" db="EMBL/GenBank/DDBJ databases">
        <title>Choanephora cucurbitarum.</title>
        <authorList>
            <person name="Min B."/>
            <person name="Park H."/>
            <person name="Park J.-H."/>
            <person name="Shin H.-D."/>
            <person name="Choi I.-G."/>
        </authorList>
    </citation>
    <scope>NUCLEOTIDE SEQUENCE [LARGE SCALE GENOMIC DNA]</scope>
    <source>
        <strain evidence="2 3">KUS-F28377</strain>
    </source>
</reference>
<organism evidence="2 3">
    <name type="scientific">Choanephora cucurbitarum</name>
    <dbReference type="NCBI Taxonomy" id="101091"/>
    <lineage>
        <taxon>Eukaryota</taxon>
        <taxon>Fungi</taxon>
        <taxon>Fungi incertae sedis</taxon>
        <taxon>Mucoromycota</taxon>
        <taxon>Mucoromycotina</taxon>
        <taxon>Mucoromycetes</taxon>
        <taxon>Mucorales</taxon>
        <taxon>Mucorineae</taxon>
        <taxon>Choanephoraceae</taxon>
        <taxon>Choanephoroideae</taxon>
        <taxon>Choanephora</taxon>
    </lineage>
</organism>
<evidence type="ECO:0000313" key="2">
    <source>
        <dbReference type="EMBL" id="OBZ88069.1"/>
    </source>
</evidence>
<dbReference type="OrthoDB" id="2278325at2759"/>
<proteinExistence type="predicted"/>